<dbReference type="Pfam" id="PF01255">
    <property type="entry name" value="Prenyltransf"/>
    <property type="match status" value="1"/>
</dbReference>
<comment type="similarity">
    <text evidence="1 3">Belongs to the UPP synthase family.</text>
</comment>
<proteinExistence type="inferred from homology"/>
<dbReference type="CDD" id="cd00475">
    <property type="entry name" value="Cis_IPPS"/>
    <property type="match status" value="1"/>
</dbReference>
<evidence type="ECO:0000313" key="5">
    <source>
        <dbReference type="Proteomes" id="UP001210925"/>
    </source>
</evidence>
<evidence type="ECO:0000256" key="2">
    <source>
        <dbReference type="ARBA" id="ARBA00022679"/>
    </source>
</evidence>
<dbReference type="EC" id="2.5.1.-" evidence="3"/>
<dbReference type="GO" id="GO:0016094">
    <property type="term" value="P:polyprenol biosynthetic process"/>
    <property type="evidence" value="ECO:0007669"/>
    <property type="project" value="TreeGrafter"/>
</dbReference>
<evidence type="ECO:0000256" key="3">
    <source>
        <dbReference type="RuleBase" id="RU363018"/>
    </source>
</evidence>
<dbReference type="InterPro" id="IPR001441">
    <property type="entry name" value="UPP_synth-like"/>
</dbReference>
<dbReference type="PANTHER" id="PTHR10291">
    <property type="entry name" value="DEHYDRODOLICHYL DIPHOSPHATE SYNTHASE FAMILY MEMBER"/>
    <property type="match status" value="1"/>
</dbReference>
<dbReference type="Proteomes" id="UP001210925">
    <property type="component" value="Unassembled WGS sequence"/>
</dbReference>
<dbReference type="PROSITE" id="PS01066">
    <property type="entry name" value="UPP_SYNTHASE"/>
    <property type="match status" value="1"/>
</dbReference>
<dbReference type="GO" id="GO:0005783">
    <property type="term" value="C:endoplasmic reticulum"/>
    <property type="evidence" value="ECO:0007669"/>
    <property type="project" value="TreeGrafter"/>
</dbReference>
<comment type="caution">
    <text evidence="4">The sequence shown here is derived from an EMBL/GenBank/DDBJ whole genome shotgun (WGS) entry which is preliminary data.</text>
</comment>
<dbReference type="SUPFAM" id="SSF64005">
    <property type="entry name" value="Undecaprenyl diphosphate synthase"/>
    <property type="match status" value="1"/>
</dbReference>
<sequence>MQTLEWCMAMGIKVVSVYAFSIENFKRTQKEIDVLMDLAEEKFEEFLKQDAFINRNGICVRVIGDLSLLRPTTRKAAEKLMWHTRNGTNAILNIACPYTSTEEMNSAINGVKVGLEAGKLEKNDVTEYLLDDCMYTQDTYPLDVMVRTSGEVRLSDFMLWQVVYV</sequence>
<dbReference type="GO" id="GO:0016020">
    <property type="term" value="C:membrane"/>
    <property type="evidence" value="ECO:0007669"/>
    <property type="project" value="TreeGrafter"/>
</dbReference>
<dbReference type="GO" id="GO:0045547">
    <property type="term" value="F:ditrans,polycis-polyprenyl diphosphate synthase [(2E,6E)-farnesyl diphosphate specific] activity"/>
    <property type="evidence" value="ECO:0007669"/>
    <property type="project" value="TreeGrafter"/>
</dbReference>
<dbReference type="PANTHER" id="PTHR10291:SF43">
    <property type="entry name" value="DEHYDRODOLICHYL DIPHOSPHATE SYNTHASE COMPLEX SUBUNIT DHDDS"/>
    <property type="match status" value="1"/>
</dbReference>
<name>A0AAD5Y661_9FUNG</name>
<dbReference type="InterPro" id="IPR018520">
    <property type="entry name" value="UPP_synth-like_CS"/>
</dbReference>
<dbReference type="EMBL" id="JADGKB010000030">
    <property type="protein sequence ID" value="KAJ3258198.1"/>
    <property type="molecule type" value="Genomic_DNA"/>
</dbReference>
<reference evidence="4" key="1">
    <citation type="submission" date="2020-05" db="EMBL/GenBank/DDBJ databases">
        <title>Phylogenomic resolution of chytrid fungi.</title>
        <authorList>
            <person name="Stajich J.E."/>
            <person name="Amses K."/>
            <person name="Simmons R."/>
            <person name="Seto K."/>
            <person name="Myers J."/>
            <person name="Bonds A."/>
            <person name="Quandt C.A."/>
            <person name="Barry K."/>
            <person name="Liu P."/>
            <person name="Grigoriev I."/>
            <person name="Longcore J.E."/>
            <person name="James T.Y."/>
        </authorList>
    </citation>
    <scope>NUCLEOTIDE SEQUENCE</scope>
    <source>
        <strain evidence="4">PLAUS21</strain>
    </source>
</reference>
<dbReference type="AlphaFoldDB" id="A0AAD5Y661"/>
<dbReference type="NCBIfam" id="TIGR00055">
    <property type="entry name" value="uppS"/>
    <property type="match status" value="1"/>
</dbReference>
<evidence type="ECO:0000256" key="1">
    <source>
        <dbReference type="ARBA" id="ARBA00005432"/>
    </source>
</evidence>
<evidence type="ECO:0000313" key="4">
    <source>
        <dbReference type="EMBL" id="KAJ3258198.1"/>
    </source>
</evidence>
<dbReference type="GO" id="GO:0005811">
    <property type="term" value="C:lipid droplet"/>
    <property type="evidence" value="ECO:0007669"/>
    <property type="project" value="TreeGrafter"/>
</dbReference>
<dbReference type="Gene3D" id="3.40.1180.10">
    <property type="entry name" value="Decaprenyl diphosphate synthase-like"/>
    <property type="match status" value="1"/>
</dbReference>
<accession>A0AAD5Y661</accession>
<keyword evidence="5" id="KW-1185">Reference proteome</keyword>
<protein>
    <recommendedName>
        <fullName evidence="3">Alkyl transferase</fullName>
        <ecNumber evidence="3">2.5.1.-</ecNumber>
    </recommendedName>
</protein>
<dbReference type="GO" id="GO:1904423">
    <property type="term" value="C:dehydrodolichyl diphosphate synthase complex"/>
    <property type="evidence" value="ECO:0007669"/>
    <property type="project" value="TreeGrafter"/>
</dbReference>
<keyword evidence="2 3" id="KW-0808">Transferase</keyword>
<gene>
    <name evidence="4" type="ORF">HK103_004016</name>
</gene>
<organism evidence="4 5">
    <name type="scientific">Boothiomyces macroporosus</name>
    <dbReference type="NCBI Taxonomy" id="261099"/>
    <lineage>
        <taxon>Eukaryota</taxon>
        <taxon>Fungi</taxon>
        <taxon>Fungi incertae sedis</taxon>
        <taxon>Chytridiomycota</taxon>
        <taxon>Chytridiomycota incertae sedis</taxon>
        <taxon>Chytridiomycetes</taxon>
        <taxon>Rhizophydiales</taxon>
        <taxon>Terramycetaceae</taxon>
        <taxon>Boothiomyces</taxon>
    </lineage>
</organism>
<dbReference type="InterPro" id="IPR036424">
    <property type="entry name" value="UPP_synth-like_sf"/>
</dbReference>